<dbReference type="Proteomes" id="UP000619838">
    <property type="component" value="Unassembled WGS sequence"/>
</dbReference>
<evidence type="ECO:0000313" key="2">
    <source>
        <dbReference type="Proteomes" id="UP000619838"/>
    </source>
</evidence>
<gene>
    <name evidence="1" type="ORF">INT08_08570</name>
</gene>
<sequence length="75" mass="7553">MANGNNGVFQDLFNAVGEPVQNLSDAAGSGVSSILDLAQDGVKLCATLVTSTTETAVKVVQGVADGITSSLSQNR</sequence>
<accession>A0ABR9XTM9</accession>
<organism evidence="1 2">
    <name type="scientific">Prosthecochloris ethylica</name>
    <dbReference type="NCBI Taxonomy" id="2743976"/>
    <lineage>
        <taxon>Bacteria</taxon>
        <taxon>Pseudomonadati</taxon>
        <taxon>Chlorobiota</taxon>
        <taxon>Chlorobiia</taxon>
        <taxon>Chlorobiales</taxon>
        <taxon>Chlorobiaceae</taxon>
        <taxon>Prosthecochloris</taxon>
    </lineage>
</organism>
<evidence type="ECO:0008006" key="3">
    <source>
        <dbReference type="Google" id="ProtNLM"/>
    </source>
</evidence>
<dbReference type="EMBL" id="JADGII010000014">
    <property type="protein sequence ID" value="MBF0637222.1"/>
    <property type="molecule type" value="Genomic_DNA"/>
</dbReference>
<protein>
    <recommendedName>
        <fullName evidence="3">Chlorosome envelope protein B</fullName>
    </recommendedName>
</protein>
<dbReference type="RefSeq" id="WP_175187620.1">
    <property type="nucleotide sequence ID" value="NZ_JABVZQ010000013.1"/>
</dbReference>
<keyword evidence="2" id="KW-1185">Reference proteome</keyword>
<proteinExistence type="predicted"/>
<comment type="caution">
    <text evidence="1">The sequence shown here is derived from an EMBL/GenBank/DDBJ whole genome shotgun (WGS) entry which is preliminary data.</text>
</comment>
<name>A0ABR9XTM9_9CHLB</name>
<reference evidence="1 2" key="1">
    <citation type="journal article" date="2020" name="Microorganisms">
        <title>Simultaneous Genome Sequencing of Prosthecochloris ethylica and Desulfuromonas acetoxidans within a Syntrophic Mixture Reveals Unique Pili and Protein Interactions.</title>
        <authorList>
            <person name="Kyndt J.A."/>
            <person name="Van Beeumen J.J."/>
            <person name="Meyer T.E."/>
        </authorList>
    </citation>
    <scope>NUCLEOTIDE SEQUENCE [LARGE SCALE GENOMIC DNA]</scope>
    <source>
        <strain evidence="1 2">N3</strain>
    </source>
</reference>
<evidence type="ECO:0000313" key="1">
    <source>
        <dbReference type="EMBL" id="MBF0637222.1"/>
    </source>
</evidence>